<organism evidence="1 2">
    <name type="scientific">Streptomyces klenkii</name>
    <dbReference type="NCBI Taxonomy" id="1420899"/>
    <lineage>
        <taxon>Bacteria</taxon>
        <taxon>Bacillati</taxon>
        <taxon>Actinomycetota</taxon>
        <taxon>Actinomycetes</taxon>
        <taxon>Kitasatosporales</taxon>
        <taxon>Streptomycetaceae</taxon>
        <taxon>Streptomyces</taxon>
    </lineage>
</organism>
<proteinExistence type="predicted"/>
<evidence type="ECO:0000313" key="1">
    <source>
        <dbReference type="EMBL" id="RKN60028.1"/>
    </source>
</evidence>
<gene>
    <name evidence="1" type="ORF">D7231_33670</name>
</gene>
<dbReference type="Proteomes" id="UP000270343">
    <property type="component" value="Unassembled WGS sequence"/>
</dbReference>
<name>A0A3B0AHI3_9ACTN</name>
<keyword evidence="2" id="KW-1185">Reference proteome</keyword>
<protein>
    <submittedName>
        <fullName evidence="1">Uncharacterized protein</fullName>
    </submittedName>
</protein>
<dbReference type="AlphaFoldDB" id="A0A3B0AHI3"/>
<sequence length="96" mass="10802">MWVRNGSLRELSILLWGYHLALRVHGVNERFDFDPATGPFAQWLGRTRGWSMSCGWATVIEENAGEIPPLEVFFELLDEWRASVVAEQPAVAEAGS</sequence>
<accession>A0A3B0AHI3</accession>
<reference evidence="1 2" key="1">
    <citation type="journal article" date="2015" name="Antonie Van Leeuwenhoek">
        <title>Streptomyces klenkii sp. nov., isolated from deep marine sediment.</title>
        <authorList>
            <person name="Veyisoglu A."/>
            <person name="Sahin N."/>
        </authorList>
    </citation>
    <scope>NUCLEOTIDE SEQUENCE [LARGE SCALE GENOMIC DNA]</scope>
    <source>
        <strain evidence="1 2">KCTC 29202</strain>
    </source>
</reference>
<evidence type="ECO:0000313" key="2">
    <source>
        <dbReference type="Proteomes" id="UP000270343"/>
    </source>
</evidence>
<comment type="caution">
    <text evidence="1">The sequence shown here is derived from an EMBL/GenBank/DDBJ whole genome shotgun (WGS) entry which is preliminary data.</text>
</comment>
<dbReference type="EMBL" id="RBAM01000034">
    <property type="protein sequence ID" value="RKN60028.1"/>
    <property type="molecule type" value="Genomic_DNA"/>
</dbReference>
<dbReference type="OrthoDB" id="3542022at2"/>